<feature type="transmembrane region" description="Helical" evidence="1">
    <location>
        <begin position="171"/>
        <end position="191"/>
    </location>
</feature>
<proteinExistence type="predicted"/>
<protein>
    <recommendedName>
        <fullName evidence="4">Transmembrane protein</fullName>
    </recommendedName>
</protein>
<evidence type="ECO:0000313" key="2">
    <source>
        <dbReference type="EMBL" id="KAJ3224813.1"/>
    </source>
</evidence>
<evidence type="ECO:0008006" key="4">
    <source>
        <dbReference type="Google" id="ProtNLM"/>
    </source>
</evidence>
<dbReference type="EMBL" id="JADGJW010000080">
    <property type="protein sequence ID" value="KAJ3224813.1"/>
    <property type="molecule type" value="Genomic_DNA"/>
</dbReference>
<keyword evidence="1" id="KW-0472">Membrane</keyword>
<evidence type="ECO:0000256" key="1">
    <source>
        <dbReference type="SAM" id="Phobius"/>
    </source>
</evidence>
<keyword evidence="1" id="KW-0812">Transmembrane</keyword>
<accession>A0AAD5Y229</accession>
<gene>
    <name evidence="2" type="ORF">HK099_007857</name>
</gene>
<dbReference type="Proteomes" id="UP001211065">
    <property type="component" value="Unassembled WGS sequence"/>
</dbReference>
<keyword evidence="1" id="KW-1133">Transmembrane helix</keyword>
<name>A0AAD5Y229_9FUNG</name>
<reference evidence="2" key="1">
    <citation type="submission" date="2020-05" db="EMBL/GenBank/DDBJ databases">
        <title>Phylogenomic resolution of chytrid fungi.</title>
        <authorList>
            <person name="Stajich J.E."/>
            <person name="Amses K."/>
            <person name="Simmons R."/>
            <person name="Seto K."/>
            <person name="Myers J."/>
            <person name="Bonds A."/>
            <person name="Quandt C.A."/>
            <person name="Barry K."/>
            <person name="Liu P."/>
            <person name="Grigoriev I."/>
            <person name="Longcore J.E."/>
            <person name="James T.Y."/>
        </authorList>
    </citation>
    <scope>NUCLEOTIDE SEQUENCE</scope>
    <source>
        <strain evidence="2">JEL0476</strain>
    </source>
</reference>
<evidence type="ECO:0000313" key="3">
    <source>
        <dbReference type="Proteomes" id="UP001211065"/>
    </source>
</evidence>
<dbReference type="AlphaFoldDB" id="A0AAD5Y229"/>
<organism evidence="2 3">
    <name type="scientific">Clydaea vesicula</name>
    <dbReference type="NCBI Taxonomy" id="447962"/>
    <lineage>
        <taxon>Eukaryota</taxon>
        <taxon>Fungi</taxon>
        <taxon>Fungi incertae sedis</taxon>
        <taxon>Chytridiomycota</taxon>
        <taxon>Chytridiomycota incertae sedis</taxon>
        <taxon>Chytridiomycetes</taxon>
        <taxon>Lobulomycetales</taxon>
        <taxon>Lobulomycetaceae</taxon>
        <taxon>Clydaea</taxon>
    </lineage>
</organism>
<keyword evidence="3" id="KW-1185">Reference proteome</keyword>
<comment type="caution">
    <text evidence="2">The sequence shown here is derived from an EMBL/GenBank/DDBJ whole genome shotgun (WGS) entry which is preliminary data.</text>
</comment>
<sequence>MASRPFDNENEVTEHYYPELYMPQQKNQKQAGAYQQYYTNQIYSNYNHHPFFVSEQPFSSNFQPLLKPSFGNEQIYLPTPLSYSNNSGNSKYANNRYQALEHSAAANYIVRPVNYLDDVNKRKRSDASDIELINQKSRLKNGKLRIGKLQKKTTNRYCCGCFGHRRSCCCFWLWFLIAILAGLGAAVFLLFPRLPDIQVNTPYINTNEPENFKTSGSVLDTSPDTPFTFTFKLYLDISVKSANYIDWDLKKVDVEGKLQNLDDSVNKNIVGKGTKENVKIKKFSTTNLTMPIEISYFFNEKITNALNDPGMQLILSNCAFIPGTEKKDFKLSYQVLIDFPLVSWTGYTPTISGITNFPCPISETDFTSRFGPLIGMVFNDKNNL</sequence>